<dbReference type="Proteomes" id="UP001479290">
    <property type="component" value="Unassembled WGS sequence"/>
</dbReference>
<evidence type="ECO:0000259" key="3">
    <source>
        <dbReference type="PROSITE" id="PS50158"/>
    </source>
</evidence>
<dbReference type="GO" id="GO:0003676">
    <property type="term" value="F:nucleic acid binding"/>
    <property type="evidence" value="ECO:0007669"/>
    <property type="project" value="InterPro"/>
</dbReference>
<dbReference type="InterPro" id="IPR001878">
    <property type="entry name" value="Znf_CCHC"/>
</dbReference>
<dbReference type="SUPFAM" id="SSF57756">
    <property type="entry name" value="Retrovirus zinc finger-like domains"/>
    <property type="match status" value="1"/>
</dbReference>
<feature type="compositionally biased region" description="Basic and acidic residues" evidence="2">
    <location>
        <begin position="28"/>
        <end position="42"/>
    </location>
</feature>
<feature type="compositionally biased region" description="Basic and acidic residues" evidence="2">
    <location>
        <begin position="267"/>
        <end position="281"/>
    </location>
</feature>
<keyword evidence="1" id="KW-0863">Zinc-finger</keyword>
<keyword evidence="5" id="KW-1185">Reference proteome</keyword>
<dbReference type="GO" id="GO:0008270">
    <property type="term" value="F:zinc ion binding"/>
    <property type="evidence" value="ECO:0007669"/>
    <property type="project" value="UniProtKB-KW"/>
</dbReference>
<dbReference type="EMBL" id="JAWDJR010000009">
    <property type="protein sequence ID" value="KAK9969897.1"/>
    <property type="molecule type" value="Genomic_DNA"/>
</dbReference>
<evidence type="ECO:0000313" key="5">
    <source>
        <dbReference type="Proteomes" id="UP001479290"/>
    </source>
</evidence>
<feature type="domain" description="CCHC-type" evidence="3">
    <location>
        <begin position="227"/>
        <end position="241"/>
    </location>
</feature>
<sequence length="366" mass="41989">MAGGTRLVNNTGLAGETRTANDTGLAKRQRDGNQKEATRESGKRVYLKEATVTVELGQVKDARAADIIKAVAERIGEGKILAVRPKQTKEYEVTLENENDTELLLDGLTINGVTCEVKRLQNRDYVVSFMHLPVYMADEEVLNKLDGWGVFPISKIKRRVYPGTNIEDGTRFVRTRFPKEVASLPYSTKMETAEGPQYFRVMHSHQVKTCRLCMSPEHVVKDCPEFKCFKCEERGHFARDCNAVVCPDCKVVLNKCECWFGSEEEEEQRHVDGQMHERDNEQREEETMVVQEDETTENRDIEYQQKDQNDQVEQSQQDREHWTQMDLTESLQNILDTVEQNDQDKIKYTTGRSFLDTNGADGQFAE</sequence>
<gene>
    <name evidence="4" type="ORF">ABG768_028038</name>
</gene>
<dbReference type="SMART" id="SM00343">
    <property type="entry name" value="ZnF_C2HC"/>
    <property type="match status" value="2"/>
</dbReference>
<keyword evidence="1" id="KW-0862">Zinc</keyword>
<dbReference type="Pfam" id="PF00098">
    <property type="entry name" value="zf-CCHC"/>
    <property type="match status" value="1"/>
</dbReference>
<accession>A0AAW2A9B4</accession>
<dbReference type="Gene3D" id="4.10.60.10">
    <property type="entry name" value="Zinc finger, CCHC-type"/>
    <property type="match status" value="1"/>
</dbReference>
<dbReference type="PROSITE" id="PS50158">
    <property type="entry name" value="ZF_CCHC"/>
    <property type="match status" value="1"/>
</dbReference>
<feature type="region of interest" description="Disordered" evidence="2">
    <location>
        <begin position="1"/>
        <end position="42"/>
    </location>
</feature>
<proteinExistence type="predicted"/>
<keyword evidence="1" id="KW-0479">Metal-binding</keyword>
<organism evidence="4 5">
    <name type="scientific">Culter alburnus</name>
    <name type="common">Topmouth culter</name>
    <dbReference type="NCBI Taxonomy" id="194366"/>
    <lineage>
        <taxon>Eukaryota</taxon>
        <taxon>Metazoa</taxon>
        <taxon>Chordata</taxon>
        <taxon>Craniata</taxon>
        <taxon>Vertebrata</taxon>
        <taxon>Euteleostomi</taxon>
        <taxon>Actinopterygii</taxon>
        <taxon>Neopterygii</taxon>
        <taxon>Teleostei</taxon>
        <taxon>Ostariophysi</taxon>
        <taxon>Cypriniformes</taxon>
        <taxon>Xenocyprididae</taxon>
        <taxon>Xenocypridinae</taxon>
        <taxon>Culter</taxon>
    </lineage>
</organism>
<evidence type="ECO:0000256" key="2">
    <source>
        <dbReference type="SAM" id="MobiDB-lite"/>
    </source>
</evidence>
<reference evidence="4 5" key="1">
    <citation type="submission" date="2024-05" db="EMBL/GenBank/DDBJ databases">
        <title>A high-quality chromosomal-level genome assembly of Topmouth culter (Culter alburnus).</title>
        <authorList>
            <person name="Zhao H."/>
        </authorList>
    </citation>
    <scope>NUCLEOTIDE SEQUENCE [LARGE SCALE GENOMIC DNA]</scope>
    <source>
        <strain evidence="4">CATC2023</strain>
        <tissue evidence="4">Muscle</tissue>
    </source>
</reference>
<feature type="region of interest" description="Disordered" evidence="2">
    <location>
        <begin position="267"/>
        <end position="298"/>
    </location>
</feature>
<dbReference type="InterPro" id="IPR036875">
    <property type="entry name" value="Znf_CCHC_sf"/>
</dbReference>
<comment type="caution">
    <text evidence="4">The sequence shown here is derived from an EMBL/GenBank/DDBJ whole genome shotgun (WGS) entry which is preliminary data.</text>
</comment>
<evidence type="ECO:0000313" key="4">
    <source>
        <dbReference type="EMBL" id="KAK9969897.1"/>
    </source>
</evidence>
<feature type="compositionally biased region" description="Polar residues" evidence="2">
    <location>
        <begin position="7"/>
        <end position="22"/>
    </location>
</feature>
<protein>
    <recommendedName>
        <fullName evidence="3">CCHC-type domain-containing protein</fullName>
    </recommendedName>
</protein>
<evidence type="ECO:0000256" key="1">
    <source>
        <dbReference type="PROSITE-ProRule" id="PRU00047"/>
    </source>
</evidence>
<dbReference type="AlphaFoldDB" id="A0AAW2A9B4"/>
<name>A0AAW2A9B4_CULAL</name>